<feature type="binding site" description="axial binding residue" evidence="14">
    <location>
        <position position="441"/>
    </location>
    <ligand>
        <name>heme</name>
        <dbReference type="ChEBI" id="CHEBI:30413"/>
    </ligand>
    <ligandPart>
        <name>Fe</name>
        <dbReference type="ChEBI" id="CHEBI:18248"/>
    </ligandPart>
</feature>
<dbReference type="GO" id="GO:0005506">
    <property type="term" value="F:iron ion binding"/>
    <property type="evidence" value="ECO:0007669"/>
    <property type="project" value="InterPro"/>
</dbReference>
<dbReference type="Proteomes" id="UP000301870">
    <property type="component" value="Chromosome 24"/>
</dbReference>
<evidence type="ECO:0000256" key="12">
    <source>
        <dbReference type="ARBA" id="ARBA00023033"/>
    </source>
</evidence>
<dbReference type="KEGG" id="sliu:111357264"/>
<protein>
    <submittedName>
        <fullName evidence="17">Cytochrome P450 4d8-like</fullName>
    </submittedName>
</protein>
<dbReference type="InterPro" id="IPR002401">
    <property type="entry name" value="Cyt_P450_E_grp-I"/>
</dbReference>
<evidence type="ECO:0000256" key="4">
    <source>
        <dbReference type="ARBA" id="ARBA00004406"/>
    </source>
</evidence>
<keyword evidence="6 14" id="KW-0349">Heme</keyword>
<evidence type="ECO:0000256" key="3">
    <source>
        <dbReference type="ARBA" id="ARBA00004174"/>
    </source>
</evidence>
<sequence>MYIAVGLGLLCVVLAVWSTWFRQKPDAPPMMPGFLPIIGHSHHLIGDRKHLWKYIQYLTLTSLKYGGVVEVWFGIKRHYVLTDPDDCLKLANTCYSKSYIYDFAKDFLNNGLVTADAATWKVHRKLLNPAFNQQVLDTFINEMNIQARNVVSNLKNELENESFDVLRHIVSFTLSTVSRTSLGLTDEDQKIIDTDYAAAIDSIFALYCDRFQKVWLHLNFIFKWSEIKRKQDRLLKILHDIMIPLILKRKSELSTKREPTYYEDRPGKFKPILDQMLQMASDHGVFSDENIREHLDTLVAASYDTTSSAMTHMLLAIATYPEIQNRIYNEIQEVLQNKDDDFTKHDLQKLVYLEAVMKESLRLYSATPLISRKIDVDIKLKNCTIRANSASIIGVYALHRHPLWGPDANEFKPERWLDPSISSLLEKPALFAAFGIGKRNCIGKSYSMLMMKIVLAHIVRQYHISGDIHKVVCEFDIVLKPVSGHHIGLKLRS</sequence>
<evidence type="ECO:0000256" key="7">
    <source>
        <dbReference type="ARBA" id="ARBA00022723"/>
    </source>
</evidence>
<dbReference type="InterPro" id="IPR036396">
    <property type="entry name" value="Cyt_P450_sf"/>
</dbReference>
<dbReference type="InterPro" id="IPR001128">
    <property type="entry name" value="Cyt_P450"/>
</dbReference>
<reference evidence="17" key="1">
    <citation type="submission" date="2025-08" db="UniProtKB">
        <authorList>
            <consortium name="RefSeq"/>
        </authorList>
    </citation>
    <scope>IDENTIFICATION</scope>
    <source>
        <strain evidence="17">Ishihara</strain>
        <tissue evidence="17">Whole body</tissue>
    </source>
</reference>
<dbReference type="InterPro" id="IPR017972">
    <property type="entry name" value="Cyt_P450_CS"/>
</dbReference>
<evidence type="ECO:0000313" key="16">
    <source>
        <dbReference type="Proteomes" id="UP000301870"/>
    </source>
</evidence>
<organism evidence="16 17">
    <name type="scientific">Spodoptera litura</name>
    <name type="common">Asian cotton leafworm</name>
    <dbReference type="NCBI Taxonomy" id="69820"/>
    <lineage>
        <taxon>Eukaryota</taxon>
        <taxon>Metazoa</taxon>
        <taxon>Ecdysozoa</taxon>
        <taxon>Arthropoda</taxon>
        <taxon>Hexapoda</taxon>
        <taxon>Insecta</taxon>
        <taxon>Pterygota</taxon>
        <taxon>Neoptera</taxon>
        <taxon>Endopterygota</taxon>
        <taxon>Lepidoptera</taxon>
        <taxon>Glossata</taxon>
        <taxon>Ditrysia</taxon>
        <taxon>Noctuoidea</taxon>
        <taxon>Noctuidae</taxon>
        <taxon>Amphipyrinae</taxon>
        <taxon>Spodoptera</taxon>
    </lineage>
</organism>
<keyword evidence="16" id="KW-1185">Reference proteome</keyword>
<evidence type="ECO:0000256" key="11">
    <source>
        <dbReference type="ARBA" id="ARBA00023004"/>
    </source>
</evidence>
<dbReference type="PRINTS" id="PR00463">
    <property type="entry name" value="EP450I"/>
</dbReference>
<comment type="cofactor">
    <cofactor evidence="1 14">
        <name>heme</name>
        <dbReference type="ChEBI" id="CHEBI:30413"/>
    </cofactor>
</comment>
<keyword evidence="12 15" id="KW-0503">Monooxygenase</keyword>
<dbReference type="PANTHER" id="PTHR24291:SF189">
    <property type="entry name" value="CYTOCHROME P450 4C3-RELATED"/>
    <property type="match status" value="1"/>
</dbReference>
<evidence type="ECO:0000256" key="13">
    <source>
        <dbReference type="ARBA" id="ARBA00023136"/>
    </source>
</evidence>
<dbReference type="RefSeq" id="XP_022827649.1">
    <property type="nucleotide sequence ID" value="XM_022971881.1"/>
</dbReference>
<keyword evidence="9" id="KW-0492">Microsome</keyword>
<evidence type="ECO:0000313" key="17">
    <source>
        <dbReference type="RefSeq" id="XP_022827649.1"/>
    </source>
</evidence>
<evidence type="ECO:0000256" key="10">
    <source>
        <dbReference type="ARBA" id="ARBA00023002"/>
    </source>
</evidence>
<accession>A0A9J7EHH8</accession>
<evidence type="ECO:0000256" key="1">
    <source>
        <dbReference type="ARBA" id="ARBA00001971"/>
    </source>
</evidence>
<evidence type="ECO:0000256" key="9">
    <source>
        <dbReference type="ARBA" id="ARBA00022848"/>
    </source>
</evidence>
<dbReference type="Pfam" id="PF00067">
    <property type="entry name" value="p450"/>
    <property type="match status" value="1"/>
</dbReference>
<evidence type="ECO:0000256" key="6">
    <source>
        <dbReference type="ARBA" id="ARBA00022617"/>
    </source>
</evidence>
<keyword evidence="11 14" id="KW-0408">Iron</keyword>
<keyword evidence="7 14" id="KW-0479">Metal-binding</keyword>
<name>A0A9J7EHH8_SPOLT</name>
<dbReference type="InterPro" id="IPR050196">
    <property type="entry name" value="Cytochrome_P450_Monoox"/>
</dbReference>
<dbReference type="GO" id="GO:0005789">
    <property type="term" value="C:endoplasmic reticulum membrane"/>
    <property type="evidence" value="ECO:0007669"/>
    <property type="project" value="UniProtKB-SubCell"/>
</dbReference>
<gene>
    <name evidence="17" type="primary">LOC111357264</name>
</gene>
<dbReference type="PANTHER" id="PTHR24291">
    <property type="entry name" value="CYTOCHROME P450 FAMILY 4"/>
    <property type="match status" value="1"/>
</dbReference>
<keyword evidence="10 15" id="KW-0560">Oxidoreductase</keyword>
<dbReference type="OrthoDB" id="1372046at2759"/>
<evidence type="ECO:0000256" key="5">
    <source>
        <dbReference type="ARBA" id="ARBA00010617"/>
    </source>
</evidence>
<comment type="similarity">
    <text evidence="5 15">Belongs to the cytochrome P450 family.</text>
</comment>
<dbReference type="AlphaFoldDB" id="A0A9J7EHH8"/>
<dbReference type="Gene3D" id="1.10.630.10">
    <property type="entry name" value="Cytochrome P450"/>
    <property type="match status" value="1"/>
</dbReference>
<evidence type="ECO:0000256" key="14">
    <source>
        <dbReference type="PIRSR" id="PIRSR602401-1"/>
    </source>
</evidence>
<dbReference type="GeneID" id="111357264"/>
<dbReference type="PRINTS" id="PR00385">
    <property type="entry name" value="P450"/>
</dbReference>
<dbReference type="SUPFAM" id="SSF48264">
    <property type="entry name" value="Cytochrome P450"/>
    <property type="match status" value="1"/>
</dbReference>
<evidence type="ECO:0000256" key="8">
    <source>
        <dbReference type="ARBA" id="ARBA00022824"/>
    </source>
</evidence>
<keyword evidence="8" id="KW-0256">Endoplasmic reticulum</keyword>
<keyword evidence="13" id="KW-0472">Membrane</keyword>
<comment type="function">
    <text evidence="2">May be involved in the metabolism of insect hormones and in the breakdown of synthetic insecticides.</text>
</comment>
<evidence type="ECO:0000256" key="15">
    <source>
        <dbReference type="RuleBase" id="RU000461"/>
    </source>
</evidence>
<dbReference type="PROSITE" id="PS00086">
    <property type="entry name" value="CYTOCHROME_P450"/>
    <property type="match status" value="1"/>
</dbReference>
<comment type="subcellular location">
    <subcellularLocation>
        <location evidence="4">Endoplasmic reticulum membrane</location>
        <topology evidence="4">Peripheral membrane protein</topology>
    </subcellularLocation>
    <subcellularLocation>
        <location evidence="3">Microsome membrane</location>
        <topology evidence="3">Peripheral membrane protein</topology>
    </subcellularLocation>
</comment>
<evidence type="ECO:0000256" key="2">
    <source>
        <dbReference type="ARBA" id="ARBA00003690"/>
    </source>
</evidence>
<proteinExistence type="inferred from homology"/>
<dbReference type="GO" id="GO:0020037">
    <property type="term" value="F:heme binding"/>
    <property type="evidence" value="ECO:0007669"/>
    <property type="project" value="InterPro"/>
</dbReference>
<dbReference type="GO" id="GO:0016705">
    <property type="term" value="F:oxidoreductase activity, acting on paired donors, with incorporation or reduction of molecular oxygen"/>
    <property type="evidence" value="ECO:0007669"/>
    <property type="project" value="InterPro"/>
</dbReference>
<dbReference type="GO" id="GO:0004497">
    <property type="term" value="F:monooxygenase activity"/>
    <property type="evidence" value="ECO:0007669"/>
    <property type="project" value="UniProtKB-KW"/>
</dbReference>